<feature type="region of interest" description="Disordered" evidence="1">
    <location>
        <begin position="336"/>
        <end position="375"/>
    </location>
</feature>
<gene>
    <name evidence="3" type="ORF">METZ01_LOCUS116899</name>
</gene>
<dbReference type="EMBL" id="UINC01015161">
    <property type="protein sequence ID" value="SVA64045.1"/>
    <property type="molecule type" value="Genomic_DNA"/>
</dbReference>
<dbReference type="PANTHER" id="PTHR43575:SF1">
    <property type="entry name" value="PROTEIN ABCI7, CHLOROPLASTIC"/>
    <property type="match status" value="1"/>
</dbReference>
<reference evidence="3" key="1">
    <citation type="submission" date="2018-05" db="EMBL/GenBank/DDBJ databases">
        <authorList>
            <person name="Lanie J.A."/>
            <person name="Ng W.-L."/>
            <person name="Kazmierczak K.M."/>
            <person name="Andrzejewski T.M."/>
            <person name="Davidsen T.M."/>
            <person name="Wayne K.J."/>
            <person name="Tettelin H."/>
            <person name="Glass J.I."/>
            <person name="Rusch D."/>
            <person name="Podicherti R."/>
            <person name="Tsui H.-C.T."/>
            <person name="Winkler M.E."/>
        </authorList>
    </citation>
    <scope>NUCLEOTIDE SEQUENCE</scope>
</reference>
<feature type="non-terminal residue" evidence="3">
    <location>
        <position position="1"/>
    </location>
</feature>
<dbReference type="InterPro" id="IPR000825">
    <property type="entry name" value="SUF_FeS_clus_asmbl_SufBD_core"/>
</dbReference>
<evidence type="ECO:0000259" key="2">
    <source>
        <dbReference type="Pfam" id="PF01458"/>
    </source>
</evidence>
<evidence type="ECO:0000256" key="1">
    <source>
        <dbReference type="SAM" id="MobiDB-lite"/>
    </source>
</evidence>
<dbReference type="AlphaFoldDB" id="A0A381XH28"/>
<dbReference type="GO" id="GO:0016226">
    <property type="term" value="P:iron-sulfur cluster assembly"/>
    <property type="evidence" value="ECO:0007669"/>
    <property type="project" value="InterPro"/>
</dbReference>
<dbReference type="InterPro" id="IPR055346">
    <property type="entry name" value="Fe-S_cluster_assembly_SufBD"/>
</dbReference>
<feature type="domain" description="SUF system FeS cluster assembly SufBD core" evidence="2">
    <location>
        <begin position="80"/>
        <end position="310"/>
    </location>
</feature>
<name>A0A381XH28_9ZZZZ</name>
<dbReference type="PANTHER" id="PTHR43575">
    <property type="entry name" value="PROTEIN ABCI7, CHLOROPLASTIC"/>
    <property type="match status" value="1"/>
</dbReference>
<evidence type="ECO:0000313" key="3">
    <source>
        <dbReference type="EMBL" id="SVA64045.1"/>
    </source>
</evidence>
<proteinExistence type="predicted"/>
<dbReference type="Pfam" id="PF01458">
    <property type="entry name" value="SUFBD_core"/>
    <property type="match status" value="1"/>
</dbReference>
<accession>A0A381XH28</accession>
<dbReference type="InterPro" id="IPR037284">
    <property type="entry name" value="SUF_FeS_clus_asmbl_SufBD_sf"/>
</dbReference>
<protein>
    <recommendedName>
        <fullName evidence="2">SUF system FeS cluster assembly SufBD core domain-containing protein</fullName>
    </recommendedName>
</protein>
<dbReference type="SUPFAM" id="SSF101960">
    <property type="entry name" value="Stabilizer of iron transporter SufD"/>
    <property type="match status" value="1"/>
</dbReference>
<sequence>VVIRNGWVVDNTLDTRIAEAGVTIGPIADLVDGADHLGSAIDFPVDLFGHLNRAYGPEPVAIVVPDGVQVDAPVVVVVLTDADASAVFPRVIVRCGDGATLTVVELHTSTDVGSLVVPVLEATVGRDGHLRHALVQELGPRVWQLAHQAFQVGQSGTVEAFTAGLGGEYARTRIDCRLVGRGAEGRLAAAYYGEDDQTLDFRTFQEHAAPDTTSDLLFKGALDGASHSIYSGLIRVRPEAVRTRAHQTNRNVKLSPDAWAESVPNLEIETDDVVCSHASTVSPVDEDQRFFLESRGVPTRVAERLLLEGFFQDVADAAPVPAVAGILREALAERLDRRTGPEFSKNGNGSAATDSRPGGAGPAAADSDTSEGDAV</sequence>
<organism evidence="3">
    <name type="scientific">marine metagenome</name>
    <dbReference type="NCBI Taxonomy" id="408172"/>
    <lineage>
        <taxon>unclassified sequences</taxon>
        <taxon>metagenomes</taxon>
        <taxon>ecological metagenomes</taxon>
    </lineage>
</organism>